<proteinExistence type="predicted"/>
<dbReference type="Proteomes" id="UP001173802">
    <property type="component" value="Unassembled WGS sequence"/>
</dbReference>
<evidence type="ECO:0000313" key="1">
    <source>
        <dbReference type="EMBL" id="MDL0081100.1"/>
    </source>
</evidence>
<organism evidence="1 2">
    <name type="scientific">Helicobacter zhangjianzhongii</name>
    <dbReference type="NCBI Taxonomy" id="2974574"/>
    <lineage>
        <taxon>Bacteria</taxon>
        <taxon>Pseudomonadati</taxon>
        <taxon>Campylobacterota</taxon>
        <taxon>Epsilonproteobacteria</taxon>
        <taxon>Campylobacterales</taxon>
        <taxon>Helicobacteraceae</taxon>
        <taxon>Helicobacter</taxon>
    </lineage>
</organism>
<gene>
    <name evidence="1" type="ORF">NYG90_00120</name>
</gene>
<dbReference type="EMBL" id="JANURN010000001">
    <property type="protein sequence ID" value="MDL0081100.1"/>
    <property type="molecule type" value="Genomic_DNA"/>
</dbReference>
<accession>A0ACC6FPF5</accession>
<protein>
    <submittedName>
        <fullName evidence="1">Uncharacterized protein</fullName>
    </submittedName>
</protein>
<name>A0ACC6FPF5_9HELI</name>
<keyword evidence="2" id="KW-1185">Reference proteome</keyword>
<comment type="caution">
    <text evidence="1">The sequence shown here is derived from an EMBL/GenBank/DDBJ whole genome shotgun (WGS) entry which is preliminary data.</text>
</comment>
<reference evidence="1 2" key="1">
    <citation type="journal article" date="2023" name="Microorganisms">
        <title>Isolation and Genomic Characteristics of Cat-Borne Campylobacter felis sp. nov. and Sheep-Borne Campylobacter ovis sp. nov.</title>
        <authorList>
            <person name="Wang H."/>
            <person name="Li Y."/>
            <person name="Gu Y."/>
            <person name="Zhou G."/>
            <person name="Chen X."/>
            <person name="Zhang X."/>
            <person name="Shao Z."/>
            <person name="Zhang J."/>
            <person name="Zhang M."/>
        </authorList>
    </citation>
    <scope>NUCLEOTIDE SEQUENCE [LARGE SCALE GENOMIC DNA]</scope>
    <source>
        <strain evidence="1 2">XJK30-2</strain>
    </source>
</reference>
<sequence length="86" mass="9530">MRGLKTSEAVQGEAEAGFFSKNHDSISTILESQAECEKPRILEEDNRASCENPQKWIAAPCLAARLAMTEKWAFSKKIALVKKSGF</sequence>
<evidence type="ECO:0000313" key="2">
    <source>
        <dbReference type="Proteomes" id="UP001173802"/>
    </source>
</evidence>